<dbReference type="KEGG" id="fes:HER31_02080"/>
<evidence type="ECO:0000313" key="3">
    <source>
        <dbReference type="Proteomes" id="UP000501602"/>
    </source>
</evidence>
<dbReference type="InterPro" id="IPR036411">
    <property type="entry name" value="TorD-like_sf"/>
</dbReference>
<dbReference type="NCBIfam" id="NF008632">
    <property type="entry name" value="PRK11621.1"/>
    <property type="match status" value="1"/>
</dbReference>
<sequence>MDNLGAISKILGSLFYYPINHQHNHALVQALRADVDVMKTELAPLLNLIKSEEPEQLNQDFLNLFEGAGVMSAPPWGSVYLDKQEVIFGDSLLEYRAFLKESGIELDTGMREPEDQFGLMLLAVAKLVENGATQYVIKEAFEQHLLPWGFRYLELAKQHAQSQTYQTLATLTNQWLVEFVEEMQLTVAKRKLYR</sequence>
<organism evidence="2 3">
    <name type="scientific">Ferrimonas lipolytica</name>
    <dbReference type="NCBI Taxonomy" id="2724191"/>
    <lineage>
        <taxon>Bacteria</taxon>
        <taxon>Pseudomonadati</taxon>
        <taxon>Pseudomonadota</taxon>
        <taxon>Gammaproteobacteria</taxon>
        <taxon>Alteromonadales</taxon>
        <taxon>Ferrimonadaceae</taxon>
        <taxon>Ferrimonas</taxon>
    </lineage>
</organism>
<dbReference type="AlphaFoldDB" id="A0A6H1U9S1"/>
<gene>
    <name evidence="2" type="primary">dmsD</name>
    <name evidence="2" type="ORF">HER31_02080</name>
</gene>
<dbReference type="Proteomes" id="UP000501602">
    <property type="component" value="Chromosome"/>
</dbReference>
<dbReference type="Gene3D" id="1.10.3480.10">
    <property type="entry name" value="TorD-like"/>
    <property type="match status" value="1"/>
</dbReference>
<evidence type="ECO:0000256" key="1">
    <source>
        <dbReference type="ARBA" id="ARBA00023186"/>
    </source>
</evidence>
<dbReference type="InterPro" id="IPR050289">
    <property type="entry name" value="TorD/DmsD_chaperones"/>
</dbReference>
<keyword evidence="1" id="KW-0143">Chaperone</keyword>
<evidence type="ECO:0000313" key="2">
    <source>
        <dbReference type="EMBL" id="QIZ75791.1"/>
    </source>
</evidence>
<keyword evidence="3" id="KW-1185">Reference proteome</keyword>
<dbReference type="RefSeq" id="WP_168659052.1">
    <property type="nucleotide sequence ID" value="NZ_CP051180.1"/>
</dbReference>
<dbReference type="PANTHER" id="PTHR34227">
    <property type="entry name" value="CHAPERONE PROTEIN YCDY"/>
    <property type="match status" value="1"/>
</dbReference>
<dbReference type="Pfam" id="PF02613">
    <property type="entry name" value="Nitrate_red_del"/>
    <property type="match status" value="1"/>
</dbReference>
<dbReference type="SUPFAM" id="SSF89155">
    <property type="entry name" value="TorD-like"/>
    <property type="match status" value="1"/>
</dbReference>
<accession>A0A6H1U9S1</accession>
<proteinExistence type="predicted"/>
<dbReference type="InterPro" id="IPR026269">
    <property type="entry name" value="DmsD-type"/>
</dbReference>
<reference evidence="2 3" key="1">
    <citation type="submission" date="2020-04" db="EMBL/GenBank/DDBJ databases">
        <title>Ferrimonas sp. S7 isolated from sea water.</title>
        <authorList>
            <person name="Bae S.S."/>
            <person name="Baek K."/>
        </authorList>
    </citation>
    <scope>NUCLEOTIDE SEQUENCE [LARGE SCALE GENOMIC DNA]</scope>
    <source>
        <strain evidence="2 3">S7</strain>
    </source>
</reference>
<dbReference type="EMBL" id="CP051180">
    <property type="protein sequence ID" value="QIZ75791.1"/>
    <property type="molecule type" value="Genomic_DNA"/>
</dbReference>
<dbReference type="PANTHER" id="PTHR34227:SF13">
    <property type="entry name" value="TAT PROOFREADING CHAPERONE DMSD-RELATED"/>
    <property type="match status" value="1"/>
</dbReference>
<dbReference type="InterPro" id="IPR020945">
    <property type="entry name" value="DMSO/NO3_reduct_chaperone"/>
</dbReference>
<dbReference type="PIRSF" id="PIRSF004690">
    <property type="entry name" value="DmsD"/>
    <property type="match status" value="1"/>
</dbReference>
<protein>
    <submittedName>
        <fullName evidence="2">Tat proofreading chaperone DmsD</fullName>
    </submittedName>
</protein>
<name>A0A6H1U9S1_9GAMM</name>